<accession>A0A223SAE9</accession>
<gene>
    <name evidence="2" type="ORF">CDO52_21515</name>
</gene>
<dbReference type="EMBL" id="CP022753">
    <property type="protein sequence ID" value="ASU85029.1"/>
    <property type="molecule type" value="Genomic_DNA"/>
</dbReference>
<organism evidence="2 3">
    <name type="scientific">Nocardiopsis gilva YIM 90087</name>
    <dbReference type="NCBI Taxonomy" id="1235441"/>
    <lineage>
        <taxon>Bacteria</taxon>
        <taxon>Bacillati</taxon>
        <taxon>Actinomycetota</taxon>
        <taxon>Actinomycetes</taxon>
        <taxon>Streptosporangiales</taxon>
        <taxon>Nocardiopsidaceae</taxon>
        <taxon>Nocardiopsis</taxon>
    </lineage>
</organism>
<evidence type="ECO:0000313" key="2">
    <source>
        <dbReference type="EMBL" id="ASU85029.1"/>
    </source>
</evidence>
<evidence type="ECO:0000313" key="3">
    <source>
        <dbReference type="Proteomes" id="UP000215005"/>
    </source>
</evidence>
<keyword evidence="3" id="KW-1185">Reference proteome</keyword>
<dbReference type="Pfam" id="PF13546">
    <property type="entry name" value="DDE_5"/>
    <property type="match status" value="1"/>
</dbReference>
<dbReference type="Proteomes" id="UP000215005">
    <property type="component" value="Chromosome"/>
</dbReference>
<dbReference type="InterPro" id="IPR038721">
    <property type="entry name" value="IS701-like_DDE_dom"/>
</dbReference>
<proteinExistence type="predicted"/>
<sequence>MGMLITDEAGFAKKGWTSVGVARQFTGSLGGVFPCQVGVMAAWATAWG</sequence>
<feature type="domain" description="Transposase IS701-like DDE" evidence="1">
    <location>
        <begin position="4"/>
        <end position="47"/>
    </location>
</feature>
<reference evidence="2 3" key="1">
    <citation type="submission" date="2017-08" db="EMBL/GenBank/DDBJ databases">
        <title>The complete genome sequence of Nocardiopsis gilva YIM 90087.</title>
        <authorList>
            <person name="Yin M."/>
            <person name="Tang S."/>
        </authorList>
    </citation>
    <scope>NUCLEOTIDE SEQUENCE [LARGE SCALE GENOMIC DNA]</scope>
    <source>
        <strain evidence="2 3">YIM 90087</strain>
    </source>
</reference>
<dbReference type="KEGG" id="ngv:CDO52_21515"/>
<name>A0A223SAE9_9ACTN</name>
<protein>
    <recommendedName>
        <fullName evidence="1">Transposase IS701-like DDE domain-containing protein</fullName>
    </recommendedName>
</protein>
<dbReference type="AlphaFoldDB" id="A0A223SAE9"/>
<evidence type="ECO:0000259" key="1">
    <source>
        <dbReference type="Pfam" id="PF13546"/>
    </source>
</evidence>